<keyword evidence="2" id="KW-0812">Transmembrane</keyword>
<evidence type="ECO:0000256" key="2">
    <source>
        <dbReference type="SAM" id="Phobius"/>
    </source>
</evidence>
<feature type="transmembrane region" description="Helical" evidence="2">
    <location>
        <begin position="17"/>
        <end position="40"/>
    </location>
</feature>
<organism evidence="3 4">
    <name type="scientific">Actinoplanes regularis</name>
    <dbReference type="NCBI Taxonomy" id="52697"/>
    <lineage>
        <taxon>Bacteria</taxon>
        <taxon>Bacillati</taxon>
        <taxon>Actinomycetota</taxon>
        <taxon>Actinomycetes</taxon>
        <taxon>Micromonosporales</taxon>
        <taxon>Micromonosporaceae</taxon>
        <taxon>Actinoplanes</taxon>
    </lineage>
</organism>
<keyword evidence="4" id="KW-1185">Reference proteome</keyword>
<accession>A0A238ZMD8</accession>
<evidence type="ECO:0000256" key="1">
    <source>
        <dbReference type="SAM" id="MobiDB-lite"/>
    </source>
</evidence>
<dbReference type="EMBL" id="FZNR01000006">
    <property type="protein sequence ID" value="SNR84616.1"/>
    <property type="molecule type" value="Genomic_DNA"/>
</dbReference>
<dbReference type="Pfam" id="PF19560">
    <property type="entry name" value="DUF6082"/>
    <property type="match status" value="1"/>
</dbReference>
<gene>
    <name evidence="3" type="ORF">SAMN06264365_106158</name>
</gene>
<dbReference type="InterPro" id="IPR045728">
    <property type="entry name" value="DUF6082"/>
</dbReference>
<keyword evidence="2" id="KW-1133">Transmembrane helix</keyword>
<proteinExistence type="predicted"/>
<evidence type="ECO:0000313" key="3">
    <source>
        <dbReference type="EMBL" id="SNR84616.1"/>
    </source>
</evidence>
<feature type="region of interest" description="Disordered" evidence="1">
    <location>
        <begin position="200"/>
        <end position="231"/>
    </location>
</feature>
<reference evidence="3 4" key="1">
    <citation type="submission" date="2017-06" db="EMBL/GenBank/DDBJ databases">
        <authorList>
            <person name="Kim H.J."/>
            <person name="Triplett B.A."/>
        </authorList>
    </citation>
    <scope>NUCLEOTIDE SEQUENCE [LARGE SCALE GENOMIC DNA]</scope>
    <source>
        <strain evidence="3 4">DSM 43151</strain>
    </source>
</reference>
<keyword evidence="2" id="KW-0472">Membrane</keyword>
<dbReference type="Proteomes" id="UP000198415">
    <property type="component" value="Unassembled WGS sequence"/>
</dbReference>
<sequence>MTTGDSARSREDTVRRVLFTVGALVVAAAMAATIFAPLILSRFHPTGEDRLGSGGLGQTYGVVAAVASTLALGGVLIGLAMQYRQYTDARLQKLEDSTEELVRLALTDPFYRQCWGGWSAPDGLDERLFLYCTRVLKTWRRAWVMNELTEDQIRSRLAVFFDSEIPRLFWRSHGDLDLQTSSSNRHERFRVMVNEEYLRAEKAGPPSRRHDSRGRRTPITEMNINGHRATP</sequence>
<protein>
    <submittedName>
        <fullName evidence="3">Uncharacterized protein</fullName>
    </submittedName>
</protein>
<name>A0A238ZMD8_9ACTN</name>
<evidence type="ECO:0000313" key="4">
    <source>
        <dbReference type="Proteomes" id="UP000198415"/>
    </source>
</evidence>
<dbReference type="AlphaFoldDB" id="A0A238ZMD8"/>
<feature type="transmembrane region" description="Helical" evidence="2">
    <location>
        <begin position="60"/>
        <end position="81"/>
    </location>
</feature>